<dbReference type="Proteomes" id="UP000719412">
    <property type="component" value="Unassembled WGS sequence"/>
</dbReference>
<comment type="caution">
    <text evidence="3">The sequence shown here is derived from an EMBL/GenBank/DDBJ whole genome shotgun (WGS) entry which is preliminary data.</text>
</comment>
<gene>
    <name evidence="3" type="ORF">GEV33_014054</name>
</gene>
<dbReference type="Pfam" id="PF00078">
    <property type="entry name" value="RVT_1"/>
    <property type="match status" value="1"/>
</dbReference>
<evidence type="ECO:0000256" key="1">
    <source>
        <dbReference type="SAM" id="MobiDB-lite"/>
    </source>
</evidence>
<evidence type="ECO:0000313" key="3">
    <source>
        <dbReference type="EMBL" id="KAH0808737.1"/>
    </source>
</evidence>
<reference evidence="3" key="2">
    <citation type="submission" date="2021-08" db="EMBL/GenBank/DDBJ databases">
        <authorList>
            <person name="Eriksson T."/>
        </authorList>
    </citation>
    <scope>NUCLEOTIDE SEQUENCE</scope>
    <source>
        <strain evidence="3">Stoneville</strain>
        <tissue evidence="3">Whole head</tissue>
    </source>
</reference>
<keyword evidence="4" id="KW-1185">Reference proteome</keyword>
<accession>A0A8J6H6F8</accession>
<evidence type="ECO:0000313" key="4">
    <source>
        <dbReference type="Proteomes" id="UP000719412"/>
    </source>
</evidence>
<dbReference type="CDD" id="cd01650">
    <property type="entry name" value="RT_nLTR_like"/>
    <property type="match status" value="1"/>
</dbReference>
<feature type="compositionally biased region" description="Low complexity" evidence="1">
    <location>
        <begin position="375"/>
        <end position="385"/>
    </location>
</feature>
<feature type="domain" description="Reverse transcriptase" evidence="2">
    <location>
        <begin position="159"/>
        <end position="283"/>
    </location>
</feature>
<feature type="compositionally biased region" description="Basic and acidic residues" evidence="1">
    <location>
        <begin position="318"/>
        <end position="329"/>
    </location>
</feature>
<dbReference type="EMBL" id="JABDTM020028571">
    <property type="protein sequence ID" value="KAH0808737.1"/>
    <property type="molecule type" value="Genomic_DNA"/>
</dbReference>
<dbReference type="AlphaFoldDB" id="A0A8J6H6F8"/>
<dbReference type="InterPro" id="IPR000477">
    <property type="entry name" value="RT_dom"/>
</dbReference>
<organism evidence="3 4">
    <name type="scientific">Tenebrio molitor</name>
    <name type="common">Yellow mealworm beetle</name>
    <dbReference type="NCBI Taxonomy" id="7067"/>
    <lineage>
        <taxon>Eukaryota</taxon>
        <taxon>Metazoa</taxon>
        <taxon>Ecdysozoa</taxon>
        <taxon>Arthropoda</taxon>
        <taxon>Hexapoda</taxon>
        <taxon>Insecta</taxon>
        <taxon>Pterygota</taxon>
        <taxon>Neoptera</taxon>
        <taxon>Endopterygota</taxon>
        <taxon>Coleoptera</taxon>
        <taxon>Polyphaga</taxon>
        <taxon>Cucujiformia</taxon>
        <taxon>Tenebrionidae</taxon>
        <taxon>Tenebrio</taxon>
    </lineage>
</organism>
<evidence type="ECO:0000259" key="2">
    <source>
        <dbReference type="Pfam" id="PF00078"/>
    </source>
</evidence>
<feature type="region of interest" description="Disordered" evidence="1">
    <location>
        <begin position="310"/>
        <end position="339"/>
    </location>
</feature>
<proteinExistence type="predicted"/>
<protein>
    <recommendedName>
        <fullName evidence="2">Reverse transcriptase domain-containing protein</fullName>
    </recommendedName>
</protein>
<feature type="region of interest" description="Disordered" evidence="1">
    <location>
        <begin position="362"/>
        <end position="386"/>
    </location>
</feature>
<name>A0A8J6H6F8_TENMO</name>
<sequence>MRKRPKVEIVRCWLSRQWRYSGGRSTLNAQVRRDLNRFREEQWIDSCRLLDYRNGKNPQRLSLQRRFFRLLNLPNHPLRLLPEDDSLVVEVLPDEVEAHIRQLKSKKAPGPDELKAPIFKNLPRIAIVALTVVFNNCMRAHHFPPAWKHATTVMILKPGKDPTKPLSYRPISLLNIAGKVFEKILSNRLKNFLEINNLLPPEQFGIRSEHSTINPILEFHTDTTRHANLQEHTLAVFLDIERAFDRVWHDGLVQKLIKIPINPNFIQLIDSFLSNRTCSIKIQNIKSRPIALQAGRFSCYRCPPDEDQTLRRRHRRVDKPEKPRDRRQDPTGPPERHHHLDKHLENQAKPAQIPVHLNVLFRSQVPPPSPPSPTQQPGHPQTPTPNLLYRIRGRIRRCDSKTLYYTYKSYIRHVIEYRAPIYATLYPALLHQISACERRMLLRIFRLLDRFPSDNLHQETNTIPIQSRLKELQSRYVTRTLNSNNALAIQTLSTSFKYPSRDGRLLNRIPKIPKRKLTHPPTALLSPAYTDLPDDLQELVDSTPLIMRLGCNLCTPHICKCNAKVDEIGTHGLSCFKSSGRFSRHTEINSIINRSLTSIHVNSTLEPNGLSRDDGKRPDGMTLVPWIKGQPLVWDVTVVDTLADSYVLKSSEVSGFAAEMACKRKHSKYSSIISSNYVFKGLAFETLGPWCKEAIDFINVIGNRLIAESGDSKSKKFLFERISLAIQHAEPSVGGNYEFLTLRRGHDQFLLIHSRQFLTLRRAHYGGSYELLTLRRGHVYFLLIHSRQFLVFCRGRQVRVGLGSGQVSSCEGVAIPSTSSVAVQNEVPLLSSGEEGDLEDEAVMLPKKKRSDNKVWIFVEKFESIKDAEEAIKTANTWSSLRKHEVEEAKVEGIKLPKMSQLRNYLYDQRRSKYGKPTISLGELEAWLSSHSTVPEDDDEVYVLSLQPDVVVCDASKAIQNAFVEIFGAEVTVRMRWAHAKRKIQARVEQVTRKEVQKQLLDDVDSLQAATDPEIFSLAAKAFLLKWHSETDFIKYFEEQWLIQNRNWYLGVNLGSPATNNALESFNRVIKDEHTLRERFPISRFLVVATEMVNHWSTQYSSISAENRVFATTPTLALREWTRSYQWAKLQKKSCVDT</sequence>
<feature type="compositionally biased region" description="Pro residues" evidence="1">
    <location>
        <begin position="365"/>
        <end position="374"/>
    </location>
</feature>
<dbReference type="PANTHER" id="PTHR19446">
    <property type="entry name" value="REVERSE TRANSCRIPTASES"/>
    <property type="match status" value="1"/>
</dbReference>
<reference evidence="3" key="1">
    <citation type="journal article" date="2020" name="J Insects Food Feed">
        <title>The yellow mealworm (Tenebrio molitor) genome: a resource for the emerging insects as food and feed industry.</title>
        <authorList>
            <person name="Eriksson T."/>
            <person name="Andere A."/>
            <person name="Kelstrup H."/>
            <person name="Emery V."/>
            <person name="Picard C."/>
        </authorList>
    </citation>
    <scope>NUCLEOTIDE SEQUENCE</scope>
    <source>
        <strain evidence="3">Stoneville</strain>
        <tissue evidence="3">Whole head</tissue>
    </source>
</reference>